<protein>
    <recommendedName>
        <fullName evidence="6">Mid2 domain-containing protein</fullName>
    </recommendedName>
</protein>
<comment type="caution">
    <text evidence="4">The sequence shown here is derived from an EMBL/GenBank/DDBJ whole genome shotgun (WGS) entry which is preliminary data.</text>
</comment>
<evidence type="ECO:0000256" key="1">
    <source>
        <dbReference type="SAM" id="MobiDB-lite"/>
    </source>
</evidence>
<feature type="compositionally biased region" description="Low complexity" evidence="1">
    <location>
        <begin position="353"/>
        <end position="365"/>
    </location>
</feature>
<feature type="compositionally biased region" description="Basic and acidic residues" evidence="1">
    <location>
        <begin position="589"/>
        <end position="598"/>
    </location>
</feature>
<sequence>MRLQQSLALVSSAVLGQFWLAGASPIAQDSGNSTLVLPETSQVGDPELGLLRYASPDLRRRLLGDSGHEIVGLDKRQSCPGQLACTGLNVCCALGTTCCSYTTCCKAGYACYTGGLCLLDNVITKYYTSTIWATRYYTSYYYTTTTSTYRPTSYVYTTVTVRSKNGVATVTQWVTVTRPAAKRGNVDGLAPSTTADAAALTSATATPGPTPGPEALAAATMGASPNHPGLVRRVLEQAGMLDKRASTAYITQFATATTYNYWYSTFWYYRYVTVWQWSTITRTYVQYDGASSTSTITSTTTVFTQPPPPVQSDPPPSQPPPPPPPPPSPSAVVINTPPVQGTESPPPPPPAPTVTQVVTTQPSNGGNDGGNSGGNDGGNTVGNNGGNNGGNSNPPAPPVSVTITVTPTNLILPSSGTVSITFVPSTSGGTVYIVAATDVPPVAAGGSSLPTNTVIGIGVGAALGGIAAVAALAFFIWRMRRSQASHTGSNDDAATVGRNSQMNSLGAAGLGGGGHDSALYGVYGAKNGLQSPTVSVSSPTSPTPGSQELTDGTYAHPMQPRPMGFPRQTSSYISELEQRAATRSSGLQELHDVTRGSEMDGNGSTPRSQGPAWTPPPLPGYLPQNQQPVYNQAGGYAAHELPSRTFSPPVQELPTQLQQQQQQFPQQEFEQQGEQLQTRRYTSDNEYGISDVPYPSHPPRAYRGLEGTWHGQ</sequence>
<dbReference type="EMBL" id="MU864355">
    <property type="protein sequence ID" value="KAK4192143.1"/>
    <property type="molecule type" value="Genomic_DNA"/>
</dbReference>
<dbReference type="AlphaFoldDB" id="A0AAN7AM28"/>
<feature type="region of interest" description="Disordered" evidence="1">
    <location>
        <begin position="299"/>
        <end position="399"/>
    </location>
</feature>
<feature type="region of interest" description="Disordered" evidence="1">
    <location>
        <begin position="530"/>
        <end position="628"/>
    </location>
</feature>
<proteinExistence type="predicted"/>
<keyword evidence="2" id="KW-0472">Membrane</keyword>
<feature type="signal peptide" evidence="3">
    <location>
        <begin position="1"/>
        <end position="23"/>
    </location>
</feature>
<organism evidence="4 5">
    <name type="scientific">Podospora australis</name>
    <dbReference type="NCBI Taxonomy" id="1536484"/>
    <lineage>
        <taxon>Eukaryota</taxon>
        <taxon>Fungi</taxon>
        <taxon>Dikarya</taxon>
        <taxon>Ascomycota</taxon>
        <taxon>Pezizomycotina</taxon>
        <taxon>Sordariomycetes</taxon>
        <taxon>Sordariomycetidae</taxon>
        <taxon>Sordariales</taxon>
        <taxon>Podosporaceae</taxon>
        <taxon>Podospora</taxon>
    </lineage>
</organism>
<feature type="compositionally biased region" description="Gly residues" evidence="1">
    <location>
        <begin position="366"/>
        <end position="389"/>
    </location>
</feature>
<feature type="transmembrane region" description="Helical" evidence="2">
    <location>
        <begin position="454"/>
        <end position="477"/>
    </location>
</feature>
<dbReference type="Proteomes" id="UP001302126">
    <property type="component" value="Unassembled WGS sequence"/>
</dbReference>
<evidence type="ECO:0000313" key="5">
    <source>
        <dbReference type="Proteomes" id="UP001302126"/>
    </source>
</evidence>
<feature type="compositionally biased region" description="Pro residues" evidence="1">
    <location>
        <begin position="305"/>
        <end position="329"/>
    </location>
</feature>
<evidence type="ECO:0008006" key="6">
    <source>
        <dbReference type="Google" id="ProtNLM"/>
    </source>
</evidence>
<keyword evidence="3" id="KW-0732">Signal</keyword>
<evidence type="ECO:0000256" key="2">
    <source>
        <dbReference type="SAM" id="Phobius"/>
    </source>
</evidence>
<reference evidence="4" key="1">
    <citation type="journal article" date="2023" name="Mol. Phylogenet. Evol.">
        <title>Genome-scale phylogeny and comparative genomics of the fungal order Sordariales.</title>
        <authorList>
            <person name="Hensen N."/>
            <person name="Bonometti L."/>
            <person name="Westerberg I."/>
            <person name="Brannstrom I.O."/>
            <person name="Guillou S."/>
            <person name="Cros-Aarteil S."/>
            <person name="Calhoun S."/>
            <person name="Haridas S."/>
            <person name="Kuo A."/>
            <person name="Mondo S."/>
            <person name="Pangilinan J."/>
            <person name="Riley R."/>
            <person name="LaButti K."/>
            <person name="Andreopoulos B."/>
            <person name="Lipzen A."/>
            <person name="Chen C."/>
            <person name="Yan M."/>
            <person name="Daum C."/>
            <person name="Ng V."/>
            <person name="Clum A."/>
            <person name="Steindorff A."/>
            <person name="Ohm R.A."/>
            <person name="Martin F."/>
            <person name="Silar P."/>
            <person name="Natvig D.O."/>
            <person name="Lalanne C."/>
            <person name="Gautier V."/>
            <person name="Ament-Velasquez S.L."/>
            <person name="Kruys A."/>
            <person name="Hutchinson M.I."/>
            <person name="Powell A.J."/>
            <person name="Barry K."/>
            <person name="Miller A.N."/>
            <person name="Grigoriev I.V."/>
            <person name="Debuchy R."/>
            <person name="Gladieux P."/>
            <person name="Hiltunen Thoren M."/>
            <person name="Johannesson H."/>
        </authorList>
    </citation>
    <scope>NUCLEOTIDE SEQUENCE</scope>
    <source>
        <strain evidence="4">PSN309</strain>
    </source>
</reference>
<evidence type="ECO:0000313" key="4">
    <source>
        <dbReference type="EMBL" id="KAK4192143.1"/>
    </source>
</evidence>
<keyword evidence="2" id="KW-1133">Transmembrane helix</keyword>
<feature type="chain" id="PRO_5042986394" description="Mid2 domain-containing protein" evidence="3">
    <location>
        <begin position="24"/>
        <end position="712"/>
    </location>
</feature>
<accession>A0AAN7AM28</accession>
<name>A0AAN7AM28_9PEZI</name>
<feature type="compositionally biased region" description="Low complexity" evidence="1">
    <location>
        <begin position="531"/>
        <end position="544"/>
    </location>
</feature>
<reference evidence="4" key="2">
    <citation type="submission" date="2023-05" db="EMBL/GenBank/DDBJ databases">
        <authorList>
            <consortium name="Lawrence Berkeley National Laboratory"/>
            <person name="Steindorff A."/>
            <person name="Hensen N."/>
            <person name="Bonometti L."/>
            <person name="Westerberg I."/>
            <person name="Brannstrom I.O."/>
            <person name="Guillou S."/>
            <person name="Cros-Aarteil S."/>
            <person name="Calhoun S."/>
            <person name="Haridas S."/>
            <person name="Kuo A."/>
            <person name="Mondo S."/>
            <person name="Pangilinan J."/>
            <person name="Riley R."/>
            <person name="Labutti K."/>
            <person name="Andreopoulos B."/>
            <person name="Lipzen A."/>
            <person name="Chen C."/>
            <person name="Yanf M."/>
            <person name="Daum C."/>
            <person name="Ng V."/>
            <person name="Clum A."/>
            <person name="Ohm R."/>
            <person name="Martin F."/>
            <person name="Silar P."/>
            <person name="Natvig D."/>
            <person name="Lalanne C."/>
            <person name="Gautier V."/>
            <person name="Ament-Velasquez S.L."/>
            <person name="Kruys A."/>
            <person name="Hutchinson M.I."/>
            <person name="Powell A.J."/>
            <person name="Barry K."/>
            <person name="Miller A.N."/>
            <person name="Grigoriev I.V."/>
            <person name="Debuchy R."/>
            <person name="Gladieux P."/>
            <person name="Thoren M.H."/>
            <person name="Johannesson H."/>
        </authorList>
    </citation>
    <scope>NUCLEOTIDE SEQUENCE</scope>
    <source>
        <strain evidence="4">PSN309</strain>
    </source>
</reference>
<feature type="region of interest" description="Disordered" evidence="1">
    <location>
        <begin position="640"/>
        <end position="712"/>
    </location>
</feature>
<gene>
    <name evidence="4" type="ORF">QBC35DRAFT_241886</name>
</gene>
<keyword evidence="5" id="KW-1185">Reference proteome</keyword>
<feature type="compositionally biased region" description="Low complexity" evidence="1">
    <location>
        <begin position="652"/>
        <end position="678"/>
    </location>
</feature>
<evidence type="ECO:0000256" key="3">
    <source>
        <dbReference type="SAM" id="SignalP"/>
    </source>
</evidence>
<keyword evidence="2" id="KW-0812">Transmembrane</keyword>